<evidence type="ECO:0000313" key="4">
    <source>
        <dbReference type="EMBL" id="UOO95224.1"/>
    </source>
</evidence>
<name>A0AAV3SIX2_HALDO</name>
<dbReference type="GeneID" id="71760293"/>
<feature type="compositionally biased region" description="Polar residues" evidence="1">
    <location>
        <begin position="93"/>
        <end position="107"/>
    </location>
</feature>
<feature type="region of interest" description="Disordered" evidence="1">
    <location>
        <begin position="83"/>
        <end position="116"/>
    </location>
</feature>
<dbReference type="EMBL" id="BAAADN010000034">
    <property type="protein sequence ID" value="GAA0465662.1"/>
    <property type="molecule type" value="Genomic_DNA"/>
</dbReference>
<evidence type="ECO:0000256" key="1">
    <source>
        <dbReference type="SAM" id="MobiDB-lite"/>
    </source>
</evidence>
<dbReference type="AlphaFoldDB" id="A0AAV3SIX2"/>
<feature type="transmembrane region" description="Helical" evidence="2">
    <location>
        <begin position="12"/>
        <end position="31"/>
    </location>
</feature>
<evidence type="ECO:0000313" key="6">
    <source>
        <dbReference type="Proteomes" id="UP001500962"/>
    </source>
</evidence>
<keyword evidence="2" id="KW-0472">Membrane</keyword>
<organism evidence="3 6">
    <name type="scientific">Halococcus dombrowskii</name>
    <dbReference type="NCBI Taxonomy" id="179637"/>
    <lineage>
        <taxon>Archaea</taxon>
        <taxon>Methanobacteriati</taxon>
        <taxon>Methanobacteriota</taxon>
        <taxon>Stenosarchaea group</taxon>
        <taxon>Halobacteria</taxon>
        <taxon>Halobacteriales</taxon>
        <taxon>Halococcaceae</taxon>
        <taxon>Halococcus</taxon>
    </lineage>
</organism>
<dbReference type="Proteomes" id="UP001500962">
    <property type="component" value="Unassembled WGS sequence"/>
</dbReference>
<dbReference type="Proteomes" id="UP000830542">
    <property type="component" value="Chromosome"/>
</dbReference>
<reference evidence="3" key="1">
    <citation type="journal article" date="2014" name="Int. J. Syst. Evol. Microbiol.">
        <title>Complete genome sequence of Corynebacterium casei LMG S-19264T (=DSM 44701T), isolated from a smear-ripened cheese.</title>
        <authorList>
            <consortium name="US DOE Joint Genome Institute (JGI-PGF)"/>
            <person name="Walter F."/>
            <person name="Albersmeier A."/>
            <person name="Kalinowski J."/>
            <person name="Ruckert C."/>
        </authorList>
    </citation>
    <scope>NUCLEOTIDE SEQUENCE</scope>
    <source>
        <strain evidence="3">JCM 12289</strain>
    </source>
</reference>
<reference evidence="4" key="2">
    <citation type="submission" date="2022-04" db="EMBL/GenBank/DDBJ databases">
        <title>Sequencing and genomic assembly of Halococcus dombrowskii.</title>
        <authorList>
            <person name="Lim S.W."/>
            <person name="MacLea K.S."/>
        </authorList>
    </citation>
    <scope>NUCLEOTIDE SEQUENCE</scope>
    <source>
        <strain evidence="4">H4</strain>
    </source>
</reference>
<feature type="transmembrane region" description="Helical" evidence="2">
    <location>
        <begin position="43"/>
        <end position="64"/>
    </location>
</feature>
<keyword evidence="2" id="KW-0812">Transmembrane</keyword>
<evidence type="ECO:0000313" key="5">
    <source>
        <dbReference type="Proteomes" id="UP000830542"/>
    </source>
</evidence>
<evidence type="ECO:0000313" key="3">
    <source>
        <dbReference type="EMBL" id="GAA0465662.1"/>
    </source>
</evidence>
<proteinExistence type="predicted"/>
<dbReference type="EMBL" id="CP095005">
    <property type="protein sequence ID" value="UOO95224.1"/>
    <property type="molecule type" value="Genomic_DNA"/>
</dbReference>
<gene>
    <name evidence="3" type="ORF">GCM10008985_23320</name>
    <name evidence="4" type="ORF">MUK72_00555</name>
</gene>
<accession>A0AAV3SIX2</accession>
<reference evidence="3" key="3">
    <citation type="submission" date="2023-12" db="EMBL/GenBank/DDBJ databases">
        <authorList>
            <person name="Sun Q."/>
            <person name="Inoue M."/>
        </authorList>
    </citation>
    <scope>NUCLEOTIDE SEQUENCE</scope>
    <source>
        <strain evidence="3">JCM 12289</strain>
    </source>
</reference>
<keyword evidence="2" id="KW-1133">Transmembrane helix</keyword>
<dbReference type="KEGG" id="hdo:MUK72_00555"/>
<sequence length="116" mass="12425">MVAVNLREGVRYGAYLLGYFIVLFLIGGIIIEIGVELFLTDSLFLTIIGAIVGAIGGLVIYAGLLGFGYKIIADAVEQGIRSSQRPTEEATGPSRSQQIVDVITNNPDDQDVPPEQ</sequence>
<evidence type="ECO:0000256" key="2">
    <source>
        <dbReference type="SAM" id="Phobius"/>
    </source>
</evidence>
<dbReference type="RefSeq" id="WP_004051048.1">
    <property type="nucleotide sequence ID" value="NZ_BAAADN010000034.1"/>
</dbReference>
<keyword evidence="5" id="KW-1185">Reference proteome</keyword>
<protein>
    <submittedName>
        <fullName evidence="3">Uncharacterized protein</fullName>
    </submittedName>
</protein>